<feature type="coiled-coil region" evidence="2">
    <location>
        <begin position="66"/>
        <end position="135"/>
    </location>
</feature>
<dbReference type="InterPro" id="IPR016047">
    <property type="entry name" value="M23ase_b-sheet_dom"/>
</dbReference>
<name>A0A136WJ66_9FIRM</name>
<evidence type="ECO:0000313" key="4">
    <source>
        <dbReference type="EMBL" id="KXL54527.1"/>
    </source>
</evidence>
<dbReference type="InterPro" id="IPR050570">
    <property type="entry name" value="Cell_wall_metabolism_enzyme"/>
</dbReference>
<comment type="caution">
    <text evidence="4">The sequence shown here is derived from an EMBL/GenBank/DDBJ whole genome shotgun (WGS) entry which is preliminary data.</text>
</comment>
<organism evidence="4 5">
    <name type="scientific">Anaerotignum neopropionicum</name>
    <dbReference type="NCBI Taxonomy" id="36847"/>
    <lineage>
        <taxon>Bacteria</taxon>
        <taxon>Bacillati</taxon>
        <taxon>Bacillota</taxon>
        <taxon>Clostridia</taxon>
        <taxon>Lachnospirales</taxon>
        <taxon>Anaerotignaceae</taxon>
        <taxon>Anaerotignum</taxon>
    </lineage>
</organism>
<dbReference type="RefSeq" id="WP_066084278.1">
    <property type="nucleotide sequence ID" value="NZ_LRVM01000001.1"/>
</dbReference>
<evidence type="ECO:0000313" key="5">
    <source>
        <dbReference type="Proteomes" id="UP000070539"/>
    </source>
</evidence>
<dbReference type="CDD" id="cd12797">
    <property type="entry name" value="M23_peptidase"/>
    <property type="match status" value="1"/>
</dbReference>
<dbReference type="Gene3D" id="2.70.70.10">
    <property type="entry name" value="Glucose Permease (Domain IIA)"/>
    <property type="match status" value="1"/>
</dbReference>
<dbReference type="Proteomes" id="UP000070539">
    <property type="component" value="Unassembled WGS sequence"/>
</dbReference>
<keyword evidence="2" id="KW-0175">Coiled coil</keyword>
<dbReference type="Pfam" id="PF01551">
    <property type="entry name" value="Peptidase_M23"/>
    <property type="match status" value="1"/>
</dbReference>
<keyword evidence="4" id="KW-0378">Hydrolase</keyword>
<dbReference type="SUPFAM" id="SSF51261">
    <property type="entry name" value="Duplicated hybrid motif"/>
    <property type="match status" value="1"/>
</dbReference>
<dbReference type="PANTHER" id="PTHR21666">
    <property type="entry name" value="PEPTIDASE-RELATED"/>
    <property type="match status" value="1"/>
</dbReference>
<dbReference type="EC" id="3.4.24.-" evidence="4"/>
<reference evidence="4 5" key="1">
    <citation type="submission" date="2016-01" db="EMBL/GenBank/DDBJ databases">
        <title>Genome sequence of Clostridium neopropionicum X4, DSM-3847.</title>
        <authorList>
            <person name="Poehlein A."/>
            <person name="Beck M.H."/>
            <person name="Bengelsdorf F.R."/>
            <person name="Daniel R."/>
            <person name="Duerre P."/>
        </authorList>
    </citation>
    <scope>NUCLEOTIDE SEQUENCE [LARGE SCALE GENOMIC DNA]</scope>
    <source>
        <strain evidence="4 5">DSM-3847</strain>
    </source>
</reference>
<dbReference type="PANTHER" id="PTHR21666:SF289">
    <property type="entry name" value="L-ALA--D-GLU ENDOPEPTIDASE"/>
    <property type="match status" value="1"/>
</dbReference>
<dbReference type="EMBL" id="LRVM01000001">
    <property type="protein sequence ID" value="KXL54527.1"/>
    <property type="molecule type" value="Genomic_DNA"/>
</dbReference>
<feature type="domain" description="M23ase beta-sheet core" evidence="3">
    <location>
        <begin position="236"/>
        <end position="331"/>
    </location>
</feature>
<evidence type="ECO:0000256" key="2">
    <source>
        <dbReference type="SAM" id="Coils"/>
    </source>
</evidence>
<protein>
    <submittedName>
        <fullName evidence="4">Murein DD-endopeptidase MepM</fullName>
        <ecNumber evidence="4">3.4.24.-</ecNumber>
    </submittedName>
</protein>
<proteinExistence type="predicted"/>
<dbReference type="AlphaFoldDB" id="A0A136WJ66"/>
<dbReference type="InterPro" id="IPR011055">
    <property type="entry name" value="Dup_hybrid_motif"/>
</dbReference>
<evidence type="ECO:0000259" key="3">
    <source>
        <dbReference type="Pfam" id="PF01551"/>
    </source>
</evidence>
<dbReference type="GO" id="GO:0004222">
    <property type="term" value="F:metalloendopeptidase activity"/>
    <property type="evidence" value="ECO:0007669"/>
    <property type="project" value="TreeGrafter"/>
</dbReference>
<gene>
    <name evidence="4" type="primary">mepM_1</name>
    <name evidence="4" type="ORF">CLNEO_06340</name>
</gene>
<accession>A0A136WJ66</accession>
<keyword evidence="1" id="KW-0732">Signal</keyword>
<dbReference type="STRING" id="36847.CLNEO_06340"/>
<keyword evidence="5" id="KW-1185">Reference proteome</keyword>
<sequence>MEPNEKLSPDNQSSKHFLSLHISHKGNQKAFHLKKEHTLAICVAACVFIGGSAVTLGSYFHTKNELLASQQELMEAERTNRKLEQTSEVLQDEHTEYTQNIDSLQEKAAELEQKINELEDVKNSLNDQLNHISANDNASAEIYNAVASCFVEAKPAAANFTPIVTTSFNKVTSLGVQLDRIDSRINQTGLSFSVVATDVTETLSAYSNIPSGLPVNGMLSSLFNPNGLSSISDGRVHYGVDISTRSRILPIVATAAGTVIEADYHCAYGNYVLIDHGSGFVTRYAHNTENLVSPGDVVKKGDVIATTGATGQSTGIHCHYEVILNGVFQDPMDYQ</sequence>
<evidence type="ECO:0000256" key="1">
    <source>
        <dbReference type="ARBA" id="ARBA00022729"/>
    </source>
</evidence>